<evidence type="ECO:0000256" key="12">
    <source>
        <dbReference type="RuleBase" id="RU363075"/>
    </source>
</evidence>
<sequence>MAPGKDPNDLEQRKQRSSWQFSGWPLFRGAGWWYGGGGLDGGFLASSLAGLWWPNKHNDKLKFERVIVEGYAEHSVGKRFGFAGCEHCCVPRVDGSIYKGGGKLQHSGAMLVSLFSSPFVSLAAVLDLPKATSLVIVRLVLGSLLLTTFFLLRSQIHKIFGGQVALVYTLVMVSQFHLLFYVTRPLPNVFALAFVNLAYACWLAGRRQMALICLVFAAAVFRCDVILLLGPVAFSFLWRREIEVRSSVKWCSIILTLSVGLTIAIDSVMWKRWLWPEGEVFWFNSVLNRSSEWGVSPVHWYFTSALPRAMLAAYPLCFVSPLLVLLMMLFLVQVLACLKWQLGLILDRRMAQYVLPILAFVLLYSKLAHKELRFILFALPVLNLSAASAVTRIYNNRKKPLWGLMFLGCALMLLASLSIVGLLSAASYANYPGGKALAILHEKGNYIGMLRTVHVDVLPAMTGVSRFCEQEAPWSYSKKEGLSEKDLQRHNFTYLLSARSNIDGYSCLMAVKGFSKVKVEFVPPRVSLAMVPFVFIHGEHQSNATIMSNWPGLWETLDS</sequence>
<dbReference type="GO" id="GO:0006487">
    <property type="term" value="P:protein N-linked glycosylation"/>
    <property type="evidence" value="ECO:0007669"/>
    <property type="project" value="TreeGrafter"/>
</dbReference>
<feature type="transmembrane region" description="Helical" evidence="12">
    <location>
        <begin position="374"/>
        <end position="394"/>
    </location>
</feature>
<dbReference type="PANTHER" id="PTHR22760:SF1">
    <property type="entry name" value="DOL-P-MAN:MAN(7)GLCNAC(2)-PP-DOL ALPHA-1,6-MANNOSYLTRANSFERASE"/>
    <property type="match status" value="1"/>
</dbReference>
<evidence type="ECO:0000256" key="4">
    <source>
        <dbReference type="ARBA" id="ARBA00022676"/>
    </source>
</evidence>
<feature type="transmembrane region" description="Helical" evidence="12">
    <location>
        <begin position="132"/>
        <end position="152"/>
    </location>
</feature>
<proteinExistence type="inferred from homology"/>
<dbReference type="InterPro" id="IPR005599">
    <property type="entry name" value="GPI_mannosylTrfase"/>
</dbReference>
<feature type="transmembrane region" description="Helical" evidence="12">
    <location>
        <begin position="312"/>
        <end position="338"/>
    </location>
</feature>
<dbReference type="OrthoDB" id="19039at2759"/>
<name>A0A9D4V749_ADICA</name>
<protein>
    <recommendedName>
        <fullName evidence="12">Mannosyltransferase</fullName>
        <ecNumber evidence="12">2.4.1.-</ecNumber>
    </recommendedName>
</protein>
<dbReference type="Proteomes" id="UP000886520">
    <property type="component" value="Chromosome 4"/>
</dbReference>
<dbReference type="GO" id="GO:0005789">
    <property type="term" value="C:endoplasmic reticulum membrane"/>
    <property type="evidence" value="ECO:0007669"/>
    <property type="project" value="UniProtKB-SubCell"/>
</dbReference>
<keyword evidence="4 12" id="KW-0328">Glycosyltransferase</keyword>
<feature type="transmembrane region" description="Helical" evidence="12">
    <location>
        <begin position="350"/>
        <end position="368"/>
    </location>
</feature>
<evidence type="ECO:0000256" key="9">
    <source>
        <dbReference type="ARBA" id="ARBA00023136"/>
    </source>
</evidence>
<comment type="caution">
    <text evidence="13">The sequence shown here is derived from an EMBL/GenBank/DDBJ whole genome shotgun (WGS) entry which is preliminary data.</text>
</comment>
<evidence type="ECO:0000256" key="11">
    <source>
        <dbReference type="ARBA" id="ARBA00048899"/>
    </source>
</evidence>
<feature type="transmembrane region" description="Helical" evidence="12">
    <location>
        <begin position="250"/>
        <end position="270"/>
    </location>
</feature>
<keyword evidence="7 12" id="KW-0256">Endoplasmic reticulum</keyword>
<comment type="catalytic activity">
    <reaction evidence="11">
        <text>an alpha-D-Man-(1-&gt;2)-alpha-D-Man-(1-&gt;2)-alpha-D-Man-(1-&gt;3)-[alpha-D-Man-(1-&gt;2)-alpha-D-Man-(1-&gt;3)-alpha-D-Man-(1-&gt;6)]-beta-D-Man-(1-&gt;4)-beta-D-GlcNAc-(1-&gt;4)-alpha-D-GlcNAc-diphospho-di-trans,poly-cis-dolichol + a di-trans,poly-cis-dolichyl beta-D-mannosyl phosphate = an alpha-D-Man-(1-&gt;2)-alpha-D-Man-(1-&gt;2)-alpha-D-Man-(1-&gt;3)-[alpha-D-Man-(1-&gt;2)-alpha-D-Man-(1-&gt;3)-[alpha-D-Man-(1-&gt;6)]-alpha-D-Man-(1-&gt;6)]-beta-D-Man-(1-&gt;4)-beta-D-GlcNAc-(1-&gt;4)-alpha-D-GlcNAc-diphospho-di-trans,poly-cis-dolichol + a di-trans,poly-cis-dolichyl phosphate + H(+)</text>
        <dbReference type="Rhea" id="RHEA:29535"/>
        <dbReference type="Rhea" id="RHEA-COMP:19498"/>
        <dbReference type="Rhea" id="RHEA-COMP:19501"/>
        <dbReference type="Rhea" id="RHEA-COMP:19518"/>
        <dbReference type="Rhea" id="RHEA-COMP:19519"/>
        <dbReference type="ChEBI" id="CHEBI:15378"/>
        <dbReference type="ChEBI" id="CHEBI:57683"/>
        <dbReference type="ChEBI" id="CHEBI:58211"/>
        <dbReference type="ChEBI" id="CHEBI:132517"/>
        <dbReference type="ChEBI" id="CHEBI:132519"/>
        <dbReference type="EC" id="2.4.1.260"/>
    </reaction>
    <physiologicalReaction direction="left-to-right" evidence="11">
        <dbReference type="Rhea" id="RHEA:29536"/>
    </physiologicalReaction>
</comment>
<feature type="transmembrane region" description="Helical" evidence="12">
    <location>
        <begin position="401"/>
        <end position="423"/>
    </location>
</feature>
<accession>A0A9D4V749</accession>
<evidence type="ECO:0000313" key="14">
    <source>
        <dbReference type="Proteomes" id="UP000886520"/>
    </source>
</evidence>
<evidence type="ECO:0000313" key="13">
    <source>
        <dbReference type="EMBL" id="KAI5081014.1"/>
    </source>
</evidence>
<evidence type="ECO:0000256" key="3">
    <source>
        <dbReference type="ARBA" id="ARBA00007063"/>
    </source>
</evidence>
<gene>
    <name evidence="13" type="ORF">GOP47_0004197</name>
</gene>
<organism evidence="13 14">
    <name type="scientific">Adiantum capillus-veneris</name>
    <name type="common">Maidenhair fern</name>
    <dbReference type="NCBI Taxonomy" id="13818"/>
    <lineage>
        <taxon>Eukaryota</taxon>
        <taxon>Viridiplantae</taxon>
        <taxon>Streptophyta</taxon>
        <taxon>Embryophyta</taxon>
        <taxon>Tracheophyta</taxon>
        <taxon>Polypodiopsida</taxon>
        <taxon>Polypodiidae</taxon>
        <taxon>Polypodiales</taxon>
        <taxon>Pteridineae</taxon>
        <taxon>Pteridaceae</taxon>
        <taxon>Vittarioideae</taxon>
        <taxon>Adiantum</taxon>
    </lineage>
</organism>
<evidence type="ECO:0000256" key="2">
    <source>
        <dbReference type="ARBA" id="ARBA00004922"/>
    </source>
</evidence>
<dbReference type="AlphaFoldDB" id="A0A9D4V749"/>
<keyword evidence="6 12" id="KW-0812">Transmembrane</keyword>
<feature type="transmembrane region" description="Helical" evidence="12">
    <location>
        <begin position="209"/>
        <end position="238"/>
    </location>
</feature>
<comment type="pathway">
    <text evidence="2">Protein modification; protein glycosylation.</text>
</comment>
<comment type="subcellular location">
    <subcellularLocation>
        <location evidence="1 12">Endoplasmic reticulum membrane</location>
        <topology evidence="1 12">Multi-pass membrane protein</topology>
    </subcellularLocation>
</comment>
<evidence type="ECO:0000256" key="7">
    <source>
        <dbReference type="ARBA" id="ARBA00022824"/>
    </source>
</evidence>
<feature type="transmembrane region" description="Helical" evidence="12">
    <location>
        <begin position="32"/>
        <end position="53"/>
    </location>
</feature>
<dbReference type="EC" id="2.4.1.-" evidence="12"/>
<comment type="function">
    <text evidence="10">Mannosyltransferase that operates in the biosynthetic pathway of dolichol-linked oligosaccharides, the glycan precursors employed in protein asparagine (N)-glycosylation. The assembly of dolichol-linked oligosaccharides begins on the cytosolic side of the endoplasmic reticulum membrane and finishes in its lumen. The sequential addition of sugars to dolichol pyrophosphate produces dolichol-linked oligosaccharides containing fourteen sugars, including two GlcNAcs, nine mannoses and three glucoses. Once assembled, the oligosaccharide is transferred from the lipid to nascent proteins by oligosaccharyltransferases. In the lumen of the endoplasmic reticulum, adds the eighth mannose residue in an alpha-1,6 linkage onto Man(7)GlcNAc(2)-PP-dolichol to produce Man(8)GlcNAc(2)-PP-dolichol.</text>
</comment>
<keyword evidence="5" id="KW-0808">Transferase</keyword>
<reference evidence="13" key="1">
    <citation type="submission" date="2021-01" db="EMBL/GenBank/DDBJ databases">
        <title>Adiantum capillus-veneris genome.</title>
        <authorList>
            <person name="Fang Y."/>
            <person name="Liao Q."/>
        </authorList>
    </citation>
    <scope>NUCLEOTIDE SEQUENCE</scope>
    <source>
        <strain evidence="13">H3</strain>
        <tissue evidence="13">Leaf</tissue>
    </source>
</reference>
<keyword evidence="8 12" id="KW-1133">Transmembrane helix</keyword>
<evidence type="ECO:0000256" key="8">
    <source>
        <dbReference type="ARBA" id="ARBA00022989"/>
    </source>
</evidence>
<evidence type="ECO:0000256" key="10">
    <source>
        <dbReference type="ARBA" id="ARBA00044721"/>
    </source>
</evidence>
<comment type="similarity">
    <text evidence="3 12">Belongs to the glycosyltransferase 22 family.</text>
</comment>
<dbReference type="EMBL" id="JABFUD020000004">
    <property type="protein sequence ID" value="KAI5081014.1"/>
    <property type="molecule type" value="Genomic_DNA"/>
</dbReference>
<dbReference type="GO" id="GO:0052917">
    <property type="term" value="F:dol-P-Man:Man(7)GlcNAc(2)-PP-Dol alpha-1,6-mannosyltransferase activity"/>
    <property type="evidence" value="ECO:0007669"/>
    <property type="project" value="UniProtKB-EC"/>
</dbReference>
<dbReference type="Pfam" id="PF03901">
    <property type="entry name" value="Glyco_transf_22"/>
    <property type="match status" value="1"/>
</dbReference>
<keyword evidence="9 12" id="KW-0472">Membrane</keyword>
<evidence type="ECO:0000256" key="1">
    <source>
        <dbReference type="ARBA" id="ARBA00004477"/>
    </source>
</evidence>
<evidence type="ECO:0000256" key="6">
    <source>
        <dbReference type="ARBA" id="ARBA00022692"/>
    </source>
</evidence>
<feature type="transmembrane region" description="Helical" evidence="12">
    <location>
        <begin position="164"/>
        <end position="182"/>
    </location>
</feature>
<keyword evidence="14" id="KW-1185">Reference proteome</keyword>
<evidence type="ECO:0000256" key="5">
    <source>
        <dbReference type="ARBA" id="ARBA00022679"/>
    </source>
</evidence>
<dbReference type="PANTHER" id="PTHR22760">
    <property type="entry name" value="GLYCOSYLTRANSFERASE"/>
    <property type="match status" value="1"/>
</dbReference>